<dbReference type="GO" id="GO:0004252">
    <property type="term" value="F:serine-type endopeptidase activity"/>
    <property type="evidence" value="ECO:0007669"/>
    <property type="project" value="InterPro"/>
</dbReference>
<dbReference type="PANTHER" id="PTHR14218:SF15">
    <property type="entry name" value="TRIPEPTIDYL-PEPTIDASE 1"/>
    <property type="match status" value="1"/>
</dbReference>
<dbReference type="GO" id="GO:0008240">
    <property type="term" value="F:tripeptidyl-peptidase activity"/>
    <property type="evidence" value="ECO:0007669"/>
    <property type="project" value="TreeGrafter"/>
</dbReference>
<organism evidence="1 2">
    <name type="scientific">Lactarius akahatsu</name>
    <dbReference type="NCBI Taxonomy" id="416441"/>
    <lineage>
        <taxon>Eukaryota</taxon>
        <taxon>Fungi</taxon>
        <taxon>Dikarya</taxon>
        <taxon>Basidiomycota</taxon>
        <taxon>Agaricomycotina</taxon>
        <taxon>Agaricomycetes</taxon>
        <taxon>Russulales</taxon>
        <taxon>Russulaceae</taxon>
        <taxon>Lactarius</taxon>
    </lineage>
</organism>
<evidence type="ECO:0000313" key="2">
    <source>
        <dbReference type="Proteomes" id="UP001201163"/>
    </source>
</evidence>
<dbReference type="Proteomes" id="UP001201163">
    <property type="component" value="Unassembled WGS sequence"/>
</dbReference>
<protein>
    <recommendedName>
        <fullName evidence="3">Peptidase S53 domain-containing protein</fullName>
    </recommendedName>
</protein>
<dbReference type="InterPro" id="IPR036852">
    <property type="entry name" value="Peptidase_S8/S53_dom_sf"/>
</dbReference>
<comment type="caution">
    <text evidence="1">The sequence shown here is derived from an EMBL/GenBank/DDBJ whole genome shotgun (WGS) entry which is preliminary data.</text>
</comment>
<dbReference type="GO" id="GO:0006508">
    <property type="term" value="P:proteolysis"/>
    <property type="evidence" value="ECO:0007669"/>
    <property type="project" value="InterPro"/>
</dbReference>
<evidence type="ECO:0008006" key="3">
    <source>
        <dbReference type="Google" id="ProtNLM"/>
    </source>
</evidence>
<dbReference type="EMBL" id="JAKELL010000172">
    <property type="protein sequence ID" value="KAH8979437.1"/>
    <property type="molecule type" value="Genomic_DNA"/>
</dbReference>
<dbReference type="InterPro" id="IPR050819">
    <property type="entry name" value="Tripeptidyl-peptidase_I"/>
</dbReference>
<evidence type="ECO:0000313" key="1">
    <source>
        <dbReference type="EMBL" id="KAH8979437.1"/>
    </source>
</evidence>
<dbReference type="Gene3D" id="3.40.50.200">
    <property type="entry name" value="Peptidase S8/S53 domain"/>
    <property type="match status" value="1"/>
</dbReference>
<name>A0AAD4L720_9AGAM</name>
<gene>
    <name evidence="1" type="ORF">EDB92DRAFT_1904799</name>
</gene>
<keyword evidence="2" id="KW-1185">Reference proteome</keyword>
<dbReference type="AlphaFoldDB" id="A0AAD4L720"/>
<dbReference type="PANTHER" id="PTHR14218">
    <property type="entry name" value="PROTEASE S8 TRIPEPTIDYL PEPTIDASE I CLN2"/>
    <property type="match status" value="1"/>
</dbReference>
<sequence length="68" mass="7224">MLNDYLISEGKDPLGFLNPWLFSTEGGMSSLSDITSGSNPGCDTDGFTAIPGWGPVLPCLTHLFFDLG</sequence>
<reference evidence="1" key="1">
    <citation type="submission" date="2022-01" db="EMBL/GenBank/DDBJ databases">
        <title>Comparative genomics reveals a dynamic genome evolution in the ectomycorrhizal milk-cap (Lactarius) mushrooms.</title>
        <authorList>
            <consortium name="DOE Joint Genome Institute"/>
            <person name="Lebreton A."/>
            <person name="Tang N."/>
            <person name="Kuo A."/>
            <person name="LaButti K."/>
            <person name="Drula E."/>
            <person name="Barry K."/>
            <person name="Clum A."/>
            <person name="Lipzen A."/>
            <person name="Mousain D."/>
            <person name="Ng V."/>
            <person name="Wang R."/>
            <person name="Wang X."/>
            <person name="Dai Y."/>
            <person name="Henrissat B."/>
            <person name="Grigoriev I.V."/>
            <person name="Guerin-Laguette A."/>
            <person name="Yu F."/>
            <person name="Martin F.M."/>
        </authorList>
    </citation>
    <scope>NUCLEOTIDE SEQUENCE</scope>
    <source>
        <strain evidence="1">QP</strain>
    </source>
</reference>
<proteinExistence type="predicted"/>
<accession>A0AAD4L720</accession>